<accession>A0A7J6DJC9</accession>
<proteinExistence type="predicted"/>
<protein>
    <submittedName>
        <fullName evidence="4">Uncharacterized protein</fullName>
    </submittedName>
</protein>
<gene>
    <name evidence="4" type="ORF">G5714_001262</name>
</gene>
<dbReference type="AlphaFoldDB" id="A0A7J6DJC9"/>
<evidence type="ECO:0000256" key="1">
    <source>
        <dbReference type="ARBA" id="ARBA00004496"/>
    </source>
</evidence>
<dbReference type="Proteomes" id="UP000579812">
    <property type="component" value="Unassembled WGS sequence"/>
</dbReference>
<comment type="subcellular location">
    <subcellularLocation>
        <location evidence="1">Cytoplasm</location>
    </subcellularLocation>
</comment>
<name>A0A7J6DJC9_9TELE</name>
<keyword evidence="5" id="KW-1185">Reference proteome</keyword>
<keyword evidence="2" id="KW-0963">Cytoplasm</keyword>
<dbReference type="EMBL" id="JAAMOB010000001">
    <property type="protein sequence ID" value="KAF4119211.1"/>
    <property type="molecule type" value="Genomic_DNA"/>
</dbReference>
<dbReference type="GO" id="GO:0005737">
    <property type="term" value="C:cytoplasm"/>
    <property type="evidence" value="ECO:0007669"/>
    <property type="project" value="UniProtKB-SubCell"/>
</dbReference>
<evidence type="ECO:0000313" key="4">
    <source>
        <dbReference type="EMBL" id="KAF4119211.1"/>
    </source>
</evidence>
<sequence length="214" mass="25402">MFFSLLKKFTGHSDFQTHRNHKTFTDNLQQIFQDLESKIITFLKKELENFKKILQKENTQCFVKDFNENRSSITEAALDLSLCFLREMKQDEAADTLEDELFFIHQLKCSLKKKYQCVFEGITNQGDSTLLEPHQASCKDTQCRGRGRHAMEEATYRVDKSPSQNLEYLLHPKEFQTLRPHECTREQMAWQRLRKVNFEQYDGLITFVNINHIH</sequence>
<evidence type="ECO:0000256" key="3">
    <source>
        <dbReference type="ARBA" id="ARBA00022737"/>
    </source>
</evidence>
<evidence type="ECO:0000313" key="5">
    <source>
        <dbReference type="Proteomes" id="UP000579812"/>
    </source>
</evidence>
<organism evidence="4 5">
    <name type="scientific">Onychostoma macrolepis</name>
    <dbReference type="NCBI Taxonomy" id="369639"/>
    <lineage>
        <taxon>Eukaryota</taxon>
        <taxon>Metazoa</taxon>
        <taxon>Chordata</taxon>
        <taxon>Craniata</taxon>
        <taxon>Vertebrata</taxon>
        <taxon>Euteleostomi</taxon>
        <taxon>Actinopterygii</taxon>
        <taxon>Neopterygii</taxon>
        <taxon>Teleostei</taxon>
        <taxon>Ostariophysi</taxon>
        <taxon>Cypriniformes</taxon>
        <taxon>Cyprinidae</taxon>
        <taxon>Acrossocheilinae</taxon>
        <taxon>Onychostoma</taxon>
    </lineage>
</organism>
<dbReference type="PANTHER" id="PTHR45690">
    <property type="entry name" value="NACHT, LRR AND PYD DOMAINS-CONTAINING PROTEIN 12"/>
    <property type="match status" value="1"/>
</dbReference>
<dbReference type="PANTHER" id="PTHR45690:SF19">
    <property type="entry name" value="NACHT, LRR AND PYD DOMAINS-CONTAINING PROTEIN 3"/>
    <property type="match status" value="1"/>
</dbReference>
<comment type="caution">
    <text evidence="4">The sequence shown here is derived from an EMBL/GenBank/DDBJ whole genome shotgun (WGS) entry which is preliminary data.</text>
</comment>
<keyword evidence="3" id="KW-0677">Repeat</keyword>
<dbReference type="InterPro" id="IPR050637">
    <property type="entry name" value="NLRP_innate_immun_reg"/>
</dbReference>
<evidence type="ECO:0000256" key="2">
    <source>
        <dbReference type="ARBA" id="ARBA00022490"/>
    </source>
</evidence>
<reference evidence="4 5" key="1">
    <citation type="submission" date="2020-04" db="EMBL/GenBank/DDBJ databases">
        <title>Chromosome-level genome assembly of a cyprinid fish Onychostoma macrolepis by integration of Nanopore Sequencing, Bionano and Hi-C technology.</title>
        <authorList>
            <person name="Wang D."/>
        </authorList>
    </citation>
    <scope>NUCLEOTIDE SEQUENCE [LARGE SCALE GENOMIC DNA]</scope>
    <source>
        <strain evidence="4">SWU-2019</strain>
        <tissue evidence="4">Muscle</tissue>
    </source>
</reference>